<dbReference type="STRING" id="540747.SAMN04488031_101765"/>
<dbReference type="AlphaFoldDB" id="A0A0T5PAN2"/>
<evidence type="ECO:0000313" key="1">
    <source>
        <dbReference type="EMBL" id="KRS18375.1"/>
    </source>
</evidence>
<proteinExistence type="predicted"/>
<evidence type="ECO:0000313" key="3">
    <source>
        <dbReference type="Proteomes" id="UP000051401"/>
    </source>
</evidence>
<dbReference type="RefSeq" id="WP_057815709.1">
    <property type="nucleotide sequence ID" value="NZ_CP031598.1"/>
</dbReference>
<dbReference type="EMBL" id="CP031598">
    <property type="protein sequence ID" value="QEW26773.1"/>
    <property type="molecule type" value="Genomic_DNA"/>
</dbReference>
<reference evidence="1 3" key="1">
    <citation type="submission" date="2015-04" db="EMBL/GenBank/DDBJ databases">
        <title>The draft genome sequence of Roseovarius indicus B108T.</title>
        <authorList>
            <person name="Li G."/>
            <person name="Lai Q."/>
            <person name="Shao Z."/>
            <person name="Yan P."/>
        </authorList>
    </citation>
    <scope>NUCLEOTIDE SEQUENCE [LARGE SCALE GENOMIC DNA]</scope>
    <source>
        <strain evidence="1 3">B108</strain>
    </source>
</reference>
<keyword evidence="3" id="KW-1185">Reference proteome</keyword>
<reference evidence="2 4" key="2">
    <citation type="submission" date="2018-08" db="EMBL/GenBank/DDBJ databases">
        <title>Genetic Globetrotter - A new plasmid hitch-hiking vast phylogenetic and geographic distances.</title>
        <authorList>
            <person name="Vollmers J."/>
            <person name="Petersen J."/>
        </authorList>
    </citation>
    <scope>NUCLEOTIDE SEQUENCE [LARGE SCALE GENOMIC DNA]</scope>
    <source>
        <strain evidence="2 4">DSM 26383</strain>
    </source>
</reference>
<dbReference type="PATRIC" id="fig|540747.5.peg.4719"/>
<organism evidence="1 3">
    <name type="scientific">Roseovarius indicus</name>
    <dbReference type="NCBI Taxonomy" id="540747"/>
    <lineage>
        <taxon>Bacteria</taxon>
        <taxon>Pseudomonadati</taxon>
        <taxon>Pseudomonadota</taxon>
        <taxon>Alphaproteobacteria</taxon>
        <taxon>Rhodobacterales</taxon>
        <taxon>Roseobacteraceae</taxon>
        <taxon>Roseovarius</taxon>
    </lineage>
</organism>
<dbReference type="Proteomes" id="UP000051401">
    <property type="component" value="Unassembled WGS sequence"/>
</dbReference>
<name>A0A0T5PAN2_9RHOB</name>
<evidence type="ECO:0000313" key="2">
    <source>
        <dbReference type="EMBL" id="QEW26773.1"/>
    </source>
</evidence>
<gene>
    <name evidence="2" type="ORF">RIdsm_02578</name>
    <name evidence="1" type="ORF">XM52_09590</name>
</gene>
<dbReference type="KEGG" id="rid:RIdsm_02578"/>
<protein>
    <submittedName>
        <fullName evidence="1">Uncharacterized protein</fullName>
    </submittedName>
</protein>
<evidence type="ECO:0000313" key="4">
    <source>
        <dbReference type="Proteomes" id="UP000325785"/>
    </source>
</evidence>
<dbReference type="OrthoDB" id="9787127at2"/>
<dbReference type="Proteomes" id="UP000325785">
    <property type="component" value="Chromosome"/>
</dbReference>
<dbReference type="EMBL" id="LAXI01000004">
    <property type="protein sequence ID" value="KRS18375.1"/>
    <property type="molecule type" value="Genomic_DNA"/>
</dbReference>
<accession>A0A0T5PAN2</accession>
<sequence>MTFDQAMFNIYKRAKEEAGYPANIFLRMITERGGLATAKTLINSPQPSDGYTALYELGRLDLTVEAMVLETREWQELFTADELKRARRRLNQYGYQVREPHP</sequence>